<dbReference type="GO" id="GO:1990498">
    <property type="term" value="C:mitotic spindle microtubule"/>
    <property type="evidence" value="ECO:0007669"/>
    <property type="project" value="TreeGrafter"/>
</dbReference>
<dbReference type="OrthoDB" id="5575722at2759"/>
<name>A0A8J6KBX7_ELECQ</name>
<sequence length="313" mass="34714">MACFLSTSLLSEQNDSPETHVATSTKPSSLQEKALSRSTLHSPTSENKELQPEKVTSLKESENARTFSPLVEKSETNMFQSQSSGKMMDNTTLQSFLQPENVSAQTTLSWNSSKMADYNYSSDSHEVIQFGILHETLPEGAGNVSLNSTTSLETPEAKKSLSRGDQLLQNTDYSCNSVDRKVDINSIRTRYEALKKTFYIDETGQEQTPLRRICKQKSESCLQTDFGNVCSPLEEGLSLEYFMTPFPKGRKLSLPQLISFSPDNEVHGRRLEELADVFDSQGPGALTRALDLSQPTLSLQQCTDEGTGQLITL</sequence>
<evidence type="ECO:0000313" key="3">
    <source>
        <dbReference type="Proteomes" id="UP000770717"/>
    </source>
</evidence>
<protein>
    <submittedName>
        <fullName evidence="2">Uncharacterized protein</fullName>
    </submittedName>
</protein>
<feature type="region of interest" description="Disordered" evidence="1">
    <location>
        <begin position="6"/>
        <end position="64"/>
    </location>
</feature>
<keyword evidence="3" id="KW-1185">Reference proteome</keyword>
<gene>
    <name evidence="2" type="ORF">GDO78_006825</name>
</gene>
<proteinExistence type="predicted"/>
<reference evidence="2" key="1">
    <citation type="thesis" date="2020" institute="ProQuest LLC" country="789 East Eisenhower Parkway, Ann Arbor, MI, USA">
        <title>Comparative Genomics and Chromosome Evolution.</title>
        <authorList>
            <person name="Mudd A.B."/>
        </authorList>
    </citation>
    <scope>NUCLEOTIDE SEQUENCE</scope>
    <source>
        <strain evidence="2">HN-11 Male</strain>
        <tissue evidence="2">Kidney and liver</tissue>
    </source>
</reference>
<dbReference type="InterPro" id="IPR026797">
    <property type="entry name" value="HAUS_6"/>
</dbReference>
<dbReference type="AlphaFoldDB" id="A0A8J6KBX7"/>
<dbReference type="GO" id="GO:0051225">
    <property type="term" value="P:spindle assembly"/>
    <property type="evidence" value="ECO:0007669"/>
    <property type="project" value="InterPro"/>
</dbReference>
<organism evidence="2 3">
    <name type="scientific">Eleutherodactylus coqui</name>
    <name type="common">Puerto Rican coqui</name>
    <dbReference type="NCBI Taxonomy" id="57060"/>
    <lineage>
        <taxon>Eukaryota</taxon>
        <taxon>Metazoa</taxon>
        <taxon>Chordata</taxon>
        <taxon>Craniata</taxon>
        <taxon>Vertebrata</taxon>
        <taxon>Euteleostomi</taxon>
        <taxon>Amphibia</taxon>
        <taxon>Batrachia</taxon>
        <taxon>Anura</taxon>
        <taxon>Neobatrachia</taxon>
        <taxon>Hyloidea</taxon>
        <taxon>Eleutherodactylidae</taxon>
        <taxon>Eleutherodactylinae</taxon>
        <taxon>Eleutherodactylus</taxon>
        <taxon>Eleutherodactylus</taxon>
    </lineage>
</organism>
<evidence type="ECO:0000313" key="2">
    <source>
        <dbReference type="EMBL" id="KAG9486651.1"/>
    </source>
</evidence>
<dbReference type="GO" id="GO:0008017">
    <property type="term" value="F:microtubule binding"/>
    <property type="evidence" value="ECO:0007669"/>
    <property type="project" value="TreeGrafter"/>
</dbReference>
<accession>A0A8J6KBX7</accession>
<evidence type="ECO:0000256" key="1">
    <source>
        <dbReference type="SAM" id="MobiDB-lite"/>
    </source>
</evidence>
<dbReference type="PANTHER" id="PTHR16151">
    <property type="entry name" value="HAUS AUGMIN-LIKE COMPLEX SUBUNIT 6"/>
    <property type="match status" value="1"/>
</dbReference>
<comment type="caution">
    <text evidence="2">The sequence shown here is derived from an EMBL/GenBank/DDBJ whole genome shotgun (WGS) entry which is preliminary data.</text>
</comment>
<feature type="compositionally biased region" description="Polar residues" evidence="1">
    <location>
        <begin position="6"/>
        <end position="45"/>
    </location>
</feature>
<dbReference type="PANTHER" id="PTHR16151:SF2">
    <property type="entry name" value="HAUS AUGMIN-LIKE COMPLEX SUBUNIT 6"/>
    <property type="match status" value="1"/>
</dbReference>
<dbReference type="Proteomes" id="UP000770717">
    <property type="component" value="Unassembled WGS sequence"/>
</dbReference>
<dbReference type="EMBL" id="WNTK01000003">
    <property type="protein sequence ID" value="KAG9486651.1"/>
    <property type="molecule type" value="Genomic_DNA"/>
</dbReference>
<dbReference type="GO" id="GO:0070652">
    <property type="term" value="C:HAUS complex"/>
    <property type="evidence" value="ECO:0007669"/>
    <property type="project" value="InterPro"/>
</dbReference>
<feature type="compositionally biased region" description="Basic and acidic residues" evidence="1">
    <location>
        <begin position="46"/>
        <end position="63"/>
    </location>
</feature>